<name>A0ABV7J9D6_9GAMM</name>
<evidence type="ECO:0000313" key="2">
    <source>
        <dbReference type="Proteomes" id="UP001595533"/>
    </source>
</evidence>
<organism evidence="1 2">
    <name type="scientific">Marinicella sediminis</name>
    <dbReference type="NCBI Taxonomy" id="1792834"/>
    <lineage>
        <taxon>Bacteria</taxon>
        <taxon>Pseudomonadati</taxon>
        <taxon>Pseudomonadota</taxon>
        <taxon>Gammaproteobacteria</taxon>
        <taxon>Lysobacterales</taxon>
        <taxon>Marinicellaceae</taxon>
        <taxon>Marinicella</taxon>
    </lineage>
</organism>
<evidence type="ECO:0008006" key="3">
    <source>
        <dbReference type="Google" id="ProtNLM"/>
    </source>
</evidence>
<reference evidence="2" key="1">
    <citation type="journal article" date="2019" name="Int. J. Syst. Evol. Microbiol.">
        <title>The Global Catalogue of Microorganisms (GCM) 10K type strain sequencing project: providing services to taxonomists for standard genome sequencing and annotation.</title>
        <authorList>
            <consortium name="The Broad Institute Genomics Platform"/>
            <consortium name="The Broad Institute Genome Sequencing Center for Infectious Disease"/>
            <person name="Wu L."/>
            <person name="Ma J."/>
        </authorList>
    </citation>
    <scope>NUCLEOTIDE SEQUENCE [LARGE SCALE GENOMIC DNA]</scope>
    <source>
        <strain evidence="2">KCTC 42953</strain>
    </source>
</reference>
<keyword evidence="2" id="KW-1185">Reference proteome</keyword>
<protein>
    <recommendedName>
        <fullName evidence="3">HD domain-containing protein</fullName>
    </recommendedName>
</protein>
<gene>
    <name evidence="1" type="ORF">ACFODZ_10900</name>
</gene>
<dbReference type="Proteomes" id="UP001595533">
    <property type="component" value="Unassembled WGS sequence"/>
</dbReference>
<accession>A0ABV7J9D6</accession>
<dbReference type="EMBL" id="JBHRTS010000005">
    <property type="protein sequence ID" value="MFC3194746.1"/>
    <property type="molecule type" value="Genomic_DNA"/>
</dbReference>
<proteinExistence type="predicted"/>
<evidence type="ECO:0000313" key="1">
    <source>
        <dbReference type="EMBL" id="MFC3194746.1"/>
    </source>
</evidence>
<comment type="caution">
    <text evidence="1">The sequence shown here is derived from an EMBL/GenBank/DDBJ whole genome shotgun (WGS) entry which is preliminary data.</text>
</comment>
<dbReference type="RefSeq" id="WP_077410794.1">
    <property type="nucleotide sequence ID" value="NZ_JBHRTS010000005.1"/>
</dbReference>
<sequence>MNESAAIDSTERMISEYQQAEDVLAQLPADHVKLTHWQLWADQVFADQPWHRQLSQAMTIAYARMAVRNGSLSHHPRSYHNEYHINDLLLRIMYCQESSEQPITPERLALLSLFAACHDLRQAEPRKPESDDSLVGANEVASFTEAHRLMTQTSDQGLWTSHNQLLLKTMIEGSTFGSGGKRSKNFFQGNLAHHLLAQLDLPDEDAQLVLLACDIDTANVSLPIDDFADSAIDIYDELLSHQQANLSAHEFFSTQQKIYFFELQAFHADRSRLLFQPHKDSNQNSLRALSAHIEALPAALSDSEIKTQFKQKAIELSQL</sequence>